<accession>A0A645ALC8</accession>
<evidence type="ECO:0000313" key="2">
    <source>
        <dbReference type="EMBL" id="MPM53949.1"/>
    </source>
</evidence>
<name>A0A645ALC8_9ZZZZ</name>
<proteinExistence type="predicted"/>
<dbReference type="Gene3D" id="3.40.190.10">
    <property type="entry name" value="Periplasmic binding protein-like II"/>
    <property type="match status" value="2"/>
</dbReference>
<dbReference type="EMBL" id="VSSQ01014576">
    <property type="protein sequence ID" value="MPM53949.1"/>
    <property type="molecule type" value="Genomic_DNA"/>
</dbReference>
<gene>
    <name evidence="2" type="ORF">SDC9_100721</name>
</gene>
<feature type="domain" description="LysR substrate-binding" evidence="1">
    <location>
        <begin position="2"/>
        <end position="73"/>
    </location>
</feature>
<protein>
    <recommendedName>
        <fullName evidence="1">LysR substrate-binding domain-containing protein</fullName>
    </recommendedName>
</protein>
<comment type="caution">
    <text evidence="2">The sequence shown here is derived from an EMBL/GenBank/DDBJ whole genome shotgun (WGS) entry which is preliminary data.</text>
</comment>
<dbReference type="AlphaFoldDB" id="A0A645ALC8"/>
<organism evidence="2">
    <name type="scientific">bioreactor metagenome</name>
    <dbReference type="NCBI Taxonomy" id="1076179"/>
    <lineage>
        <taxon>unclassified sequences</taxon>
        <taxon>metagenomes</taxon>
        <taxon>ecological metagenomes</taxon>
    </lineage>
</organism>
<evidence type="ECO:0000259" key="1">
    <source>
        <dbReference type="Pfam" id="PF03466"/>
    </source>
</evidence>
<reference evidence="2" key="1">
    <citation type="submission" date="2019-08" db="EMBL/GenBank/DDBJ databases">
        <authorList>
            <person name="Kucharzyk K."/>
            <person name="Murdoch R.W."/>
            <person name="Higgins S."/>
            <person name="Loffler F."/>
        </authorList>
    </citation>
    <scope>NUCLEOTIDE SEQUENCE</scope>
</reference>
<dbReference type="InterPro" id="IPR005119">
    <property type="entry name" value="LysR_subst-bd"/>
</dbReference>
<sequence>MDNPEAIRRSVAEGMGVSVMSELSVREDAAAGKLLAFELDENGFFRRIYLVWRKDVSLTRTEQAFVSYLRSELKK</sequence>
<dbReference type="Pfam" id="PF03466">
    <property type="entry name" value="LysR_substrate"/>
    <property type="match status" value="1"/>
</dbReference>
<dbReference type="SUPFAM" id="SSF53850">
    <property type="entry name" value="Periplasmic binding protein-like II"/>
    <property type="match status" value="1"/>
</dbReference>